<gene>
    <name evidence="1" type="ORF">GQ43DRAFT_359047</name>
</gene>
<dbReference type="InterPro" id="IPR036812">
    <property type="entry name" value="NAD(P)_OxRdtase_dom_sf"/>
</dbReference>
<feature type="non-terminal residue" evidence="1">
    <location>
        <position position="100"/>
    </location>
</feature>
<accession>A0A9P4JIT7</accession>
<sequence length="100" mass="11691">RTLESSTFPVLRQNCIQFMAYSPLVDGFLTSHLILSPPFSLIETSFEKSFHNPKFGLFYRYWYDKPPMHAAVGELKAMSESYDVGMVDMRMRRLIHHSEL</sequence>
<evidence type="ECO:0000313" key="1">
    <source>
        <dbReference type="EMBL" id="KAF2200191.1"/>
    </source>
</evidence>
<proteinExistence type="predicted"/>
<organism evidence="1 2">
    <name type="scientific">Delitschia confertaspora ATCC 74209</name>
    <dbReference type="NCBI Taxonomy" id="1513339"/>
    <lineage>
        <taxon>Eukaryota</taxon>
        <taxon>Fungi</taxon>
        <taxon>Dikarya</taxon>
        <taxon>Ascomycota</taxon>
        <taxon>Pezizomycotina</taxon>
        <taxon>Dothideomycetes</taxon>
        <taxon>Pleosporomycetidae</taxon>
        <taxon>Pleosporales</taxon>
        <taxon>Delitschiaceae</taxon>
        <taxon>Delitschia</taxon>
    </lineage>
</organism>
<feature type="non-terminal residue" evidence="1">
    <location>
        <position position="1"/>
    </location>
</feature>
<comment type="caution">
    <text evidence="1">The sequence shown here is derived from an EMBL/GenBank/DDBJ whole genome shotgun (WGS) entry which is preliminary data.</text>
</comment>
<reference evidence="1" key="1">
    <citation type="journal article" date="2020" name="Stud. Mycol.">
        <title>101 Dothideomycetes genomes: a test case for predicting lifestyles and emergence of pathogens.</title>
        <authorList>
            <person name="Haridas S."/>
            <person name="Albert R."/>
            <person name="Binder M."/>
            <person name="Bloem J."/>
            <person name="Labutti K."/>
            <person name="Salamov A."/>
            <person name="Andreopoulos B."/>
            <person name="Baker S."/>
            <person name="Barry K."/>
            <person name="Bills G."/>
            <person name="Bluhm B."/>
            <person name="Cannon C."/>
            <person name="Castanera R."/>
            <person name="Culley D."/>
            <person name="Daum C."/>
            <person name="Ezra D."/>
            <person name="Gonzalez J."/>
            <person name="Henrissat B."/>
            <person name="Kuo A."/>
            <person name="Liang C."/>
            <person name="Lipzen A."/>
            <person name="Lutzoni F."/>
            <person name="Magnuson J."/>
            <person name="Mondo S."/>
            <person name="Nolan M."/>
            <person name="Ohm R."/>
            <person name="Pangilinan J."/>
            <person name="Park H.-J."/>
            <person name="Ramirez L."/>
            <person name="Alfaro M."/>
            <person name="Sun H."/>
            <person name="Tritt A."/>
            <person name="Yoshinaga Y."/>
            <person name="Zwiers L.-H."/>
            <person name="Turgeon B."/>
            <person name="Goodwin S."/>
            <person name="Spatafora J."/>
            <person name="Crous P."/>
            <person name="Grigoriev I."/>
        </authorList>
    </citation>
    <scope>NUCLEOTIDE SEQUENCE</scope>
    <source>
        <strain evidence="1">ATCC 74209</strain>
    </source>
</reference>
<dbReference type="EMBL" id="ML994034">
    <property type="protein sequence ID" value="KAF2200191.1"/>
    <property type="molecule type" value="Genomic_DNA"/>
</dbReference>
<protein>
    <submittedName>
        <fullName evidence="1">Uncharacterized protein</fullName>
    </submittedName>
</protein>
<dbReference type="Gene3D" id="3.20.20.100">
    <property type="entry name" value="NADP-dependent oxidoreductase domain"/>
    <property type="match status" value="1"/>
</dbReference>
<dbReference type="SUPFAM" id="SSF51430">
    <property type="entry name" value="NAD(P)-linked oxidoreductase"/>
    <property type="match status" value="1"/>
</dbReference>
<dbReference type="Proteomes" id="UP000799536">
    <property type="component" value="Unassembled WGS sequence"/>
</dbReference>
<keyword evidence="2" id="KW-1185">Reference proteome</keyword>
<evidence type="ECO:0000313" key="2">
    <source>
        <dbReference type="Proteomes" id="UP000799536"/>
    </source>
</evidence>
<dbReference type="AlphaFoldDB" id="A0A9P4JIT7"/>
<name>A0A9P4JIT7_9PLEO</name>